<evidence type="ECO:0000313" key="7">
    <source>
        <dbReference type="EMBL" id="KAF0730210.1"/>
    </source>
</evidence>
<dbReference type="Pfam" id="PF01363">
    <property type="entry name" value="FYVE"/>
    <property type="match status" value="1"/>
</dbReference>
<evidence type="ECO:0000313" key="8">
    <source>
        <dbReference type="Proteomes" id="UP000481153"/>
    </source>
</evidence>
<dbReference type="PANTHER" id="PTHR13510:SF44">
    <property type="entry name" value="RABENOSYN-5"/>
    <property type="match status" value="1"/>
</dbReference>
<proteinExistence type="predicted"/>
<dbReference type="PROSITE" id="PS50848">
    <property type="entry name" value="START"/>
    <property type="match status" value="1"/>
</dbReference>
<dbReference type="InterPro" id="IPR052727">
    <property type="entry name" value="Rab4/Rab5_effector"/>
</dbReference>
<dbReference type="PANTHER" id="PTHR13510">
    <property type="entry name" value="FYVE-FINGER-CONTAINING RAB5 EFFECTOR PROTEIN RABENOSYN-5-RELATED"/>
    <property type="match status" value="1"/>
</dbReference>
<comment type="caution">
    <text evidence="7">The sequence shown here is derived from an EMBL/GenBank/DDBJ whole genome shotgun (WGS) entry which is preliminary data.</text>
</comment>
<evidence type="ECO:0000256" key="1">
    <source>
        <dbReference type="ARBA" id="ARBA00022723"/>
    </source>
</evidence>
<dbReference type="CDD" id="cd00065">
    <property type="entry name" value="FYVE_like_SF"/>
    <property type="match status" value="1"/>
</dbReference>
<dbReference type="Proteomes" id="UP000481153">
    <property type="component" value="Unassembled WGS sequence"/>
</dbReference>
<keyword evidence="2 4" id="KW-0863">Zinc-finger</keyword>
<dbReference type="PROSITE" id="PS50178">
    <property type="entry name" value="ZF_FYVE"/>
    <property type="match status" value="1"/>
</dbReference>
<dbReference type="InterPro" id="IPR011011">
    <property type="entry name" value="Znf_FYVE_PHD"/>
</dbReference>
<protein>
    <recommendedName>
        <fullName evidence="9">FYVE-type domain-containing protein</fullName>
    </recommendedName>
</protein>
<evidence type="ECO:0000256" key="2">
    <source>
        <dbReference type="ARBA" id="ARBA00022771"/>
    </source>
</evidence>
<keyword evidence="3" id="KW-0862">Zinc</keyword>
<evidence type="ECO:0000259" key="6">
    <source>
        <dbReference type="PROSITE" id="PS50848"/>
    </source>
</evidence>
<dbReference type="InterPro" id="IPR023393">
    <property type="entry name" value="START-like_dom_sf"/>
</dbReference>
<dbReference type="InterPro" id="IPR000306">
    <property type="entry name" value="Znf_FYVE"/>
</dbReference>
<dbReference type="Pfam" id="PF01852">
    <property type="entry name" value="START"/>
    <property type="match status" value="1"/>
</dbReference>
<evidence type="ECO:0000256" key="3">
    <source>
        <dbReference type="ARBA" id="ARBA00022833"/>
    </source>
</evidence>
<dbReference type="InterPro" id="IPR013083">
    <property type="entry name" value="Znf_RING/FYVE/PHD"/>
</dbReference>
<organism evidence="7 8">
    <name type="scientific">Aphanomyces euteiches</name>
    <dbReference type="NCBI Taxonomy" id="100861"/>
    <lineage>
        <taxon>Eukaryota</taxon>
        <taxon>Sar</taxon>
        <taxon>Stramenopiles</taxon>
        <taxon>Oomycota</taxon>
        <taxon>Saprolegniomycetes</taxon>
        <taxon>Saprolegniales</taxon>
        <taxon>Verrucalvaceae</taxon>
        <taxon>Aphanomyces</taxon>
    </lineage>
</organism>
<dbReference type="GO" id="GO:0008270">
    <property type="term" value="F:zinc ion binding"/>
    <property type="evidence" value="ECO:0007669"/>
    <property type="project" value="UniProtKB-KW"/>
</dbReference>
<feature type="domain" description="FYVE-type" evidence="5">
    <location>
        <begin position="258"/>
        <end position="312"/>
    </location>
</feature>
<accession>A0A6G0WS08</accession>
<evidence type="ECO:0000259" key="5">
    <source>
        <dbReference type="PROSITE" id="PS50178"/>
    </source>
</evidence>
<dbReference type="Gene3D" id="3.30.530.20">
    <property type="match status" value="1"/>
</dbReference>
<dbReference type="VEuPathDB" id="FungiDB:AeMF1_003434"/>
<dbReference type="Gene3D" id="3.30.40.10">
    <property type="entry name" value="Zinc/RING finger domain, C3HC4 (zinc finger)"/>
    <property type="match status" value="1"/>
</dbReference>
<dbReference type="AlphaFoldDB" id="A0A6G0WS08"/>
<reference evidence="7 8" key="1">
    <citation type="submission" date="2019-07" db="EMBL/GenBank/DDBJ databases">
        <title>Genomics analysis of Aphanomyces spp. identifies a new class of oomycete effector associated with host adaptation.</title>
        <authorList>
            <person name="Gaulin E."/>
        </authorList>
    </citation>
    <scope>NUCLEOTIDE SEQUENCE [LARGE SCALE GENOMIC DNA]</scope>
    <source>
        <strain evidence="7 8">ATCC 201684</strain>
    </source>
</reference>
<evidence type="ECO:0008006" key="9">
    <source>
        <dbReference type="Google" id="ProtNLM"/>
    </source>
</evidence>
<keyword evidence="1" id="KW-0479">Metal-binding</keyword>
<dbReference type="EMBL" id="VJMJ01000155">
    <property type="protein sequence ID" value="KAF0730210.1"/>
    <property type="molecule type" value="Genomic_DNA"/>
</dbReference>
<gene>
    <name evidence="7" type="ORF">Ae201684_012214</name>
</gene>
<dbReference type="SUPFAM" id="SSF57903">
    <property type="entry name" value="FYVE/PHD zinc finger"/>
    <property type="match status" value="1"/>
</dbReference>
<dbReference type="SUPFAM" id="SSF55961">
    <property type="entry name" value="Bet v1-like"/>
    <property type="match status" value="1"/>
</dbReference>
<dbReference type="GO" id="GO:0008289">
    <property type="term" value="F:lipid binding"/>
    <property type="evidence" value="ECO:0007669"/>
    <property type="project" value="InterPro"/>
</dbReference>
<name>A0A6G0WS08_9STRA</name>
<evidence type="ECO:0000256" key="4">
    <source>
        <dbReference type="PROSITE-ProRule" id="PRU00091"/>
    </source>
</evidence>
<dbReference type="SMART" id="SM00064">
    <property type="entry name" value="FYVE"/>
    <property type="match status" value="1"/>
</dbReference>
<keyword evidence="8" id="KW-1185">Reference proteome</keyword>
<dbReference type="InterPro" id="IPR017455">
    <property type="entry name" value="Znf_FYVE-rel"/>
</dbReference>
<sequence length="382" mass="43360">MKMPLPPDYFQCPPLSPEECEQYERQALQNIQDLIEKADITNPRYEWQLVSHEAEIEIFRGKDPCTPTTALLFCSTVDLAATLDEVANFFRTRTRYELKEMADRTDATPLNSAELYTIQESQDVDIRVQWLLEKTPFDVVVKKRDFCLLKSTQLLEHNGTRTWARSVNSIHIPCCPEFPNIVRAVQYGSGLVCRESARPGYIELKVVVHCDPRGTLPKTIKEKVVMDLCRTAKDIDLNLRRSRLTETPFLSGEQVVELSSRQRCYLCKRSFGFFRKKKNCFKCGEVVCTQCGPKWDVKVGDTPVKVRACTSCTLLSRSSIGVETATDMPTCITPSSVQSTDVWRLTNGDDDESSFVSFITDSSMSHYSVSTGGRPTFDHSQE</sequence>
<feature type="domain" description="START" evidence="6">
    <location>
        <begin position="140"/>
        <end position="225"/>
    </location>
</feature>
<dbReference type="InterPro" id="IPR002913">
    <property type="entry name" value="START_lipid-bd_dom"/>
</dbReference>